<dbReference type="RefSeq" id="WP_003109502.1">
    <property type="nucleotide sequence ID" value="NC_008463.1"/>
</dbReference>
<dbReference type="SMR" id="A0A0H2Z8G0"/>
<dbReference type="Pfam" id="PF04792">
    <property type="entry name" value="LcrV"/>
    <property type="match status" value="1"/>
</dbReference>
<name>A0A0H2Z8G0_PSEAB</name>
<dbReference type="GO" id="GO:0005576">
    <property type="term" value="C:extracellular region"/>
    <property type="evidence" value="ECO:0007669"/>
    <property type="project" value="InterPro"/>
</dbReference>
<proteinExistence type="predicted"/>
<protein>
    <submittedName>
        <fullName evidence="1">Type III secretion protein PcrV</fullName>
    </submittedName>
</protein>
<reference evidence="1 2" key="1">
    <citation type="journal article" date="2006" name="Genome Biol.">
        <title>Genomic analysis reveals that Pseudomonas aeruginosa virulence is combinatorial.</title>
        <authorList>
            <person name="Lee D.G."/>
            <person name="Urbach J.M."/>
            <person name="Wu G."/>
            <person name="Liberati N.T."/>
            <person name="Feinbaum R.L."/>
            <person name="Miyata S."/>
            <person name="Diggins L.T."/>
            <person name="He J."/>
            <person name="Saucier M."/>
            <person name="Deziel E."/>
            <person name="Friedman L."/>
            <person name="Li L."/>
            <person name="Grills G."/>
            <person name="Montgomery K."/>
            <person name="Kucherlapati R."/>
            <person name="Rahme L.G."/>
            <person name="Ausubel F.M."/>
        </authorList>
    </citation>
    <scope>NUCLEOTIDE SEQUENCE [LARGE SCALE GENOMIC DNA]</scope>
    <source>
        <strain evidence="1 2">UCBPP-PA14</strain>
    </source>
</reference>
<dbReference type="AlphaFoldDB" id="A0A0H2Z8G0"/>
<evidence type="ECO:0000313" key="1">
    <source>
        <dbReference type="EMBL" id="ABJ10892.1"/>
    </source>
</evidence>
<dbReference type="SUPFAM" id="SSF103388">
    <property type="entry name" value="Virulence-associated V antigen"/>
    <property type="match status" value="1"/>
</dbReference>
<dbReference type="PRINTS" id="PR01592">
    <property type="entry name" value="LCRVANTIGEN"/>
</dbReference>
<dbReference type="HOGENOM" id="CLU_946166_0_0_6"/>
<dbReference type="BioCyc" id="PAER208963:G1G74-3559-MONOMER"/>
<dbReference type="InterPro" id="IPR005413">
    <property type="entry name" value="LowCa_resp_V_Ag"/>
</dbReference>
<dbReference type="Proteomes" id="UP000000653">
    <property type="component" value="Chromosome"/>
</dbReference>
<dbReference type="KEGG" id="pau:PA14_42470"/>
<organism evidence="1 2">
    <name type="scientific">Pseudomonas aeruginosa (strain UCBPP-PA14)</name>
    <dbReference type="NCBI Taxonomy" id="208963"/>
    <lineage>
        <taxon>Bacteria</taxon>
        <taxon>Pseudomonadati</taxon>
        <taxon>Pseudomonadota</taxon>
        <taxon>Gammaproteobacteria</taxon>
        <taxon>Pseudomonadales</taxon>
        <taxon>Pseudomonadaceae</taxon>
        <taxon>Pseudomonas</taxon>
    </lineage>
</organism>
<accession>A0A0H2Z8G0</accession>
<sequence>MEVRNFNAARELFLDELLAAPAAPASAEQEELLALLRSERIVLAHAGQPLSEAQVLKALAWLLAANPSAPPGQGLEVLREVLQARRQPGAQWDLREFLVSAYFSLHGRLDEDVIGVYKDVLQTQDGKRKALLDELKALTAELKVYSVIQSQINAALSAKQGIRIDAGGIDLVDPTLYGYAVGDPRWKDSPEYALLSNLDTFSGKLSIKDFLSGSPKQSGELKGLKDEYPFEKDNNPVGNFATTVSDRSRPLNDKVNEKTTLLNDTSSRYNSAVEALNRFIQKYDSVLRDILSAI</sequence>
<dbReference type="InterPro" id="IPR036139">
    <property type="entry name" value="Vir_assoc_V_ag_sf"/>
</dbReference>
<evidence type="ECO:0000313" key="2">
    <source>
        <dbReference type="Proteomes" id="UP000000653"/>
    </source>
</evidence>
<dbReference type="EMBL" id="CP000438">
    <property type="protein sequence ID" value="ABJ10892.1"/>
    <property type="molecule type" value="Genomic_DNA"/>
</dbReference>
<gene>
    <name evidence="1" type="primary">pcrV</name>
    <name evidence="1" type="ordered locus">PA14_42470</name>
</gene>